<dbReference type="GO" id="GO:0016301">
    <property type="term" value="F:kinase activity"/>
    <property type="evidence" value="ECO:0007669"/>
    <property type="project" value="UniProtKB-KW"/>
</dbReference>
<organism evidence="9 10">
    <name type="scientific">Effusibacillus consociatus</name>
    <dbReference type="NCBI Taxonomy" id="1117041"/>
    <lineage>
        <taxon>Bacteria</taxon>
        <taxon>Bacillati</taxon>
        <taxon>Bacillota</taxon>
        <taxon>Bacilli</taxon>
        <taxon>Bacillales</taxon>
        <taxon>Alicyclobacillaceae</taxon>
        <taxon>Effusibacillus</taxon>
    </lineage>
</organism>
<dbReference type="InterPro" id="IPR031475">
    <property type="entry name" value="NBD_C"/>
</dbReference>
<comment type="caution">
    <text evidence="9">The sequence shown here is derived from an EMBL/GenBank/DDBJ whole genome shotgun (WGS) entry which is preliminary data.</text>
</comment>
<name>A0ABV9Q0P1_9BACL</name>
<dbReference type="Proteomes" id="UP001596002">
    <property type="component" value="Unassembled WGS sequence"/>
</dbReference>
<evidence type="ECO:0000256" key="5">
    <source>
        <dbReference type="ARBA" id="ARBA00022840"/>
    </source>
</evidence>
<evidence type="ECO:0000256" key="4">
    <source>
        <dbReference type="ARBA" id="ARBA00022777"/>
    </source>
</evidence>
<evidence type="ECO:0000259" key="8">
    <source>
        <dbReference type="Pfam" id="PF17042"/>
    </source>
</evidence>
<dbReference type="InterPro" id="IPR042213">
    <property type="entry name" value="NBD_C_sf"/>
</dbReference>
<evidence type="ECO:0000259" key="7">
    <source>
        <dbReference type="Pfam" id="PF07005"/>
    </source>
</evidence>
<evidence type="ECO:0000256" key="3">
    <source>
        <dbReference type="ARBA" id="ARBA00022741"/>
    </source>
</evidence>
<dbReference type="RefSeq" id="WP_380024683.1">
    <property type="nucleotide sequence ID" value="NZ_JBHSHC010000030.1"/>
</dbReference>
<reference evidence="10" key="1">
    <citation type="journal article" date="2019" name="Int. J. Syst. Evol. Microbiol.">
        <title>The Global Catalogue of Microorganisms (GCM) 10K type strain sequencing project: providing services to taxonomists for standard genome sequencing and annotation.</title>
        <authorList>
            <consortium name="The Broad Institute Genomics Platform"/>
            <consortium name="The Broad Institute Genome Sequencing Center for Infectious Disease"/>
            <person name="Wu L."/>
            <person name="Ma J."/>
        </authorList>
    </citation>
    <scope>NUCLEOTIDE SEQUENCE [LARGE SCALE GENOMIC DNA]</scope>
    <source>
        <strain evidence="10">WYCCWR 12678</strain>
    </source>
</reference>
<evidence type="ECO:0000313" key="10">
    <source>
        <dbReference type="Proteomes" id="UP001596002"/>
    </source>
</evidence>
<accession>A0ABV9Q0P1</accession>
<dbReference type="InterPro" id="IPR037051">
    <property type="entry name" value="4-carb_acid_sugar_kinase_N_sf"/>
</dbReference>
<protein>
    <submittedName>
        <fullName evidence="9">Four-carbon acid sugar kinase family protein</fullName>
    </submittedName>
</protein>
<feature type="domain" description="Four-carbon acid sugar kinase nucleotide binding" evidence="8">
    <location>
        <begin position="307"/>
        <end position="469"/>
    </location>
</feature>
<keyword evidence="5" id="KW-0067">ATP-binding</keyword>
<feature type="domain" description="Four-carbon acid sugar kinase N-terminal" evidence="7">
    <location>
        <begin position="41"/>
        <end position="281"/>
    </location>
</feature>
<evidence type="ECO:0000256" key="6">
    <source>
        <dbReference type="ARBA" id="ARBA00023277"/>
    </source>
</evidence>
<dbReference type="Gene3D" id="3.40.50.10840">
    <property type="entry name" value="Putative sugar-binding, N-terminal domain"/>
    <property type="match status" value="1"/>
</dbReference>
<evidence type="ECO:0000256" key="1">
    <source>
        <dbReference type="ARBA" id="ARBA00005715"/>
    </source>
</evidence>
<keyword evidence="2" id="KW-0808">Transferase</keyword>
<sequence length="479" mass="53015">MNLTSNNKTVDELIKALPSSNNERDLRQEIHNIWKHNSHKLIVLDDDPTGVQTVHDIYVITDWSKEWIRQGLSDERNVLYILTNTRSYQPEKAAAINREIMQNLVEVARELQIDFSVISRGDSTLRGHYPLEINVIHDELVKATGWEFDGHLIIPAFFEGGRYTIGDTHYLREGDCFVPVHKTEFAKDVVFGFSDARLPNWVVEKGGAQTLEAVCSISLEDIRYGGVDRVLEILLSVKQNTPVVVNAASYEDLDIVSIALIRAMEAGKRYLYRTAASFVKSFAGIGDRSFLSAGEMMSAEGKHHGGLIIVGSHTNKTTEQLNELMNGFSVRTVEIDVSELLDDASREQELSKVCRMVEESIASGHDTVIYTSREVITVANKTDNLSISQTISNSLAEIVRSLSVTPKFIIAKGGITSSDIATQGLAIKKAKVLGQAAPGIPVWLTGEEAHFPQTPYVVFPGNVGDRHTLAGIIRTIKSI</sequence>
<evidence type="ECO:0000256" key="2">
    <source>
        <dbReference type="ARBA" id="ARBA00022679"/>
    </source>
</evidence>
<dbReference type="Gene3D" id="3.40.980.20">
    <property type="entry name" value="Four-carbon acid sugar kinase, nucleotide binding domain"/>
    <property type="match status" value="1"/>
</dbReference>
<gene>
    <name evidence="9" type="ORF">ACFO8Q_05310</name>
</gene>
<dbReference type="Pfam" id="PF07005">
    <property type="entry name" value="SBD_N"/>
    <property type="match status" value="1"/>
</dbReference>
<dbReference type="EMBL" id="JBHSHC010000030">
    <property type="protein sequence ID" value="MFC4766787.1"/>
    <property type="molecule type" value="Genomic_DNA"/>
</dbReference>
<evidence type="ECO:0000313" key="9">
    <source>
        <dbReference type="EMBL" id="MFC4766787.1"/>
    </source>
</evidence>
<keyword evidence="4 9" id="KW-0418">Kinase</keyword>
<dbReference type="Pfam" id="PF17042">
    <property type="entry name" value="NBD_C"/>
    <property type="match status" value="1"/>
</dbReference>
<dbReference type="InterPro" id="IPR010737">
    <property type="entry name" value="4-carb_acid_sugar_kinase_N"/>
</dbReference>
<keyword evidence="6" id="KW-0119">Carbohydrate metabolism</keyword>
<keyword evidence="3" id="KW-0547">Nucleotide-binding</keyword>
<dbReference type="SUPFAM" id="SSF142764">
    <property type="entry name" value="YgbK-like"/>
    <property type="match status" value="1"/>
</dbReference>
<comment type="similarity">
    <text evidence="1">Belongs to the four-carbon acid sugar kinase family.</text>
</comment>
<proteinExistence type="inferred from homology"/>
<keyword evidence="10" id="KW-1185">Reference proteome</keyword>